<dbReference type="RefSeq" id="WP_086330443.1">
    <property type="nucleotide sequence ID" value="NZ_NGLE02000001.1"/>
</dbReference>
<dbReference type="EMBL" id="NGLE01000002">
    <property type="protein sequence ID" value="OTO08502.1"/>
    <property type="molecule type" value="Genomic_DNA"/>
</dbReference>
<gene>
    <name evidence="3" type="ORF">A5880_001502</name>
    <name evidence="2" type="ORF">A5880_001583</name>
</gene>
<accession>A0A242CFE7</accession>
<dbReference type="InterPro" id="IPR041237">
    <property type="entry name" value="BspA_v"/>
</dbReference>
<dbReference type="Pfam" id="PF18220">
    <property type="entry name" value="BspA_v"/>
    <property type="match status" value="1"/>
</dbReference>
<evidence type="ECO:0000259" key="1">
    <source>
        <dbReference type="Pfam" id="PF18220"/>
    </source>
</evidence>
<dbReference type="Proteomes" id="UP000195139">
    <property type="component" value="Unassembled WGS sequence"/>
</dbReference>
<protein>
    <recommendedName>
        <fullName evidence="1">Adhesin BspA variable domain-containing protein</fullName>
    </recommendedName>
</protein>
<keyword evidence="4" id="KW-1185">Reference proteome</keyword>
<proteinExistence type="predicted"/>
<organism evidence="3">
    <name type="scientific">Candidatus Enterococcus mansonii</name>
    <dbReference type="NCBI Taxonomy" id="1834181"/>
    <lineage>
        <taxon>Bacteria</taxon>
        <taxon>Bacillati</taxon>
        <taxon>Bacillota</taxon>
        <taxon>Bacilli</taxon>
        <taxon>Lactobacillales</taxon>
        <taxon>Enterococcaceae</taxon>
        <taxon>Enterococcus</taxon>
    </lineage>
</organism>
<reference evidence="3" key="1">
    <citation type="submission" date="2017-05" db="EMBL/GenBank/DDBJ databases">
        <title>The Genome Sequence of Enterococcus sp. 4G2_DIV0659.</title>
        <authorList>
            <consortium name="The Broad Institute Genomics Platform"/>
            <consortium name="The Broad Institute Genomic Center for Infectious Diseases"/>
            <person name="Earl A."/>
            <person name="Manson A."/>
            <person name="Schwartman J."/>
            <person name="Gilmore M."/>
            <person name="Abouelleil A."/>
            <person name="Cao P."/>
            <person name="Chapman S."/>
            <person name="Cusick C."/>
            <person name="Shea T."/>
            <person name="Young S."/>
            <person name="Neafsey D."/>
            <person name="Nusbaum C."/>
            <person name="Birren B."/>
        </authorList>
    </citation>
    <scope>NUCLEOTIDE SEQUENCE [LARGE SCALE GENOMIC DNA]</scope>
    <source>
        <strain evidence="3">4G2_DIV0659</strain>
    </source>
</reference>
<dbReference type="STRING" id="1834181.A5880_001502"/>
<sequence>MSDYCTACGALKEYAPHFVANGITNKECQSLQKDTGLNPDLKELHTNCEDLNDMLDCLLSSLQDKLPAYSVCEWKEYMKEVTNNLYTLQKALICSECGQWGKLHEIEDSINKLWAKMAKVEAALDALAAQKWEVDVRRVVQAEVPELKIHIDRSGYFEFNWTDWDMNGSVITKPMGRGKLTGRINFGMTQENGMNAKWQVRSVTLDTVSYNSLNVRSLEFIIKFYVPKMTGGTVSYERPHDTMKSFTDKINKTIPVNLKGVLTSGQNSGWLQIFTFKDQGKVRSNIVDGQVRFTNKHLTSVPPYI</sequence>
<name>A0A242CFE7_9ENTE</name>
<comment type="caution">
    <text evidence="3">The sequence shown here is derived from an EMBL/GenBank/DDBJ whole genome shotgun (WGS) entry which is preliminary data.</text>
</comment>
<evidence type="ECO:0000313" key="2">
    <source>
        <dbReference type="EMBL" id="MEI5994025.1"/>
    </source>
</evidence>
<evidence type="ECO:0000313" key="3">
    <source>
        <dbReference type="EMBL" id="OTO08502.1"/>
    </source>
</evidence>
<reference evidence="2 4" key="2">
    <citation type="submission" date="2018-07" db="EMBL/GenBank/DDBJ databases">
        <title>The Genome Sequence of Enterococcus sp. DIV0659b.</title>
        <authorList>
            <consortium name="The Broad Institute Genomics Platform"/>
            <consortium name="The Broad Institute Genomic Center for Infectious Diseases"/>
            <person name="Earl A."/>
            <person name="Manson A."/>
            <person name="Schwartman J."/>
            <person name="Gilmore M."/>
            <person name="Abouelleil A."/>
            <person name="Cao P."/>
            <person name="Chapman S."/>
            <person name="Cusick C."/>
            <person name="Shea T."/>
            <person name="Young S."/>
            <person name="Neafsey D."/>
            <person name="Nusbaum C."/>
            <person name="Birren B."/>
        </authorList>
    </citation>
    <scope>NUCLEOTIDE SEQUENCE [LARGE SCALE GENOMIC DNA]</scope>
    <source>
        <strain evidence="2 4">4G2_DIV0659</strain>
    </source>
</reference>
<dbReference type="AlphaFoldDB" id="A0A242CFE7"/>
<dbReference type="EMBL" id="NGLE02000001">
    <property type="protein sequence ID" value="MEI5994025.1"/>
    <property type="molecule type" value="Genomic_DNA"/>
</dbReference>
<evidence type="ECO:0000313" key="4">
    <source>
        <dbReference type="Proteomes" id="UP000195139"/>
    </source>
</evidence>
<dbReference type="OrthoDB" id="2178790at2"/>
<feature type="domain" description="Adhesin BspA variable" evidence="1">
    <location>
        <begin position="153"/>
        <end position="279"/>
    </location>
</feature>